<proteinExistence type="predicted"/>
<evidence type="ECO:0000256" key="1">
    <source>
        <dbReference type="ARBA" id="ARBA00022837"/>
    </source>
</evidence>
<comment type="caution">
    <text evidence="3">The sequence shown here is derived from an EMBL/GenBank/DDBJ whole genome shotgun (WGS) entry which is preliminary data.</text>
</comment>
<evidence type="ECO:0000313" key="3">
    <source>
        <dbReference type="EMBL" id="CAI6356669.1"/>
    </source>
</evidence>
<dbReference type="SUPFAM" id="SSF47473">
    <property type="entry name" value="EF-hand"/>
    <property type="match status" value="1"/>
</dbReference>
<dbReference type="Proteomes" id="UP001160148">
    <property type="component" value="Unassembled WGS sequence"/>
</dbReference>
<dbReference type="PROSITE" id="PS50222">
    <property type="entry name" value="EF_HAND_2"/>
    <property type="match status" value="1"/>
</dbReference>
<keyword evidence="1" id="KW-0106">Calcium</keyword>
<feature type="domain" description="EF-hand" evidence="2">
    <location>
        <begin position="53"/>
        <end position="88"/>
    </location>
</feature>
<accession>A0AAV0WLA2</accession>
<dbReference type="GO" id="GO:0005509">
    <property type="term" value="F:calcium ion binding"/>
    <property type="evidence" value="ECO:0007669"/>
    <property type="project" value="InterPro"/>
</dbReference>
<protein>
    <recommendedName>
        <fullName evidence="2">EF-hand domain-containing protein</fullName>
    </recommendedName>
</protein>
<evidence type="ECO:0000313" key="4">
    <source>
        <dbReference type="Proteomes" id="UP001160148"/>
    </source>
</evidence>
<name>A0AAV0WLA2_9HEMI</name>
<dbReference type="InterPro" id="IPR018247">
    <property type="entry name" value="EF_Hand_1_Ca_BS"/>
</dbReference>
<organism evidence="3 4">
    <name type="scientific">Macrosiphum euphorbiae</name>
    <name type="common">potato aphid</name>
    <dbReference type="NCBI Taxonomy" id="13131"/>
    <lineage>
        <taxon>Eukaryota</taxon>
        <taxon>Metazoa</taxon>
        <taxon>Ecdysozoa</taxon>
        <taxon>Arthropoda</taxon>
        <taxon>Hexapoda</taxon>
        <taxon>Insecta</taxon>
        <taxon>Pterygota</taxon>
        <taxon>Neoptera</taxon>
        <taxon>Paraneoptera</taxon>
        <taxon>Hemiptera</taxon>
        <taxon>Sternorrhyncha</taxon>
        <taxon>Aphidomorpha</taxon>
        <taxon>Aphidoidea</taxon>
        <taxon>Aphididae</taxon>
        <taxon>Macrosiphini</taxon>
        <taxon>Macrosiphum</taxon>
    </lineage>
</organism>
<evidence type="ECO:0000259" key="2">
    <source>
        <dbReference type="PROSITE" id="PS50222"/>
    </source>
</evidence>
<dbReference type="Gene3D" id="1.10.238.10">
    <property type="entry name" value="EF-hand"/>
    <property type="match status" value="1"/>
</dbReference>
<sequence length="185" mass="21453">MLLKGTLPDLINFCFEVYTEMIRSPKYIKKEDVLLMAKRNSMKMCKLVNMEEYDQSFVNFVMTEVDKDRDNRISLEDYRKAVHENVAWLQFLGQILPDCTKKEKFMLLFTDLPYVKNIKSTAAAMTRNTMESMGKMTMLKSTISQFDNFHSTTSFSSNSTSLVVNMAHVSKKNQLISDGNYLTLF</sequence>
<keyword evidence="4" id="KW-1185">Reference proteome</keyword>
<dbReference type="EMBL" id="CARXXK010000002">
    <property type="protein sequence ID" value="CAI6356669.1"/>
    <property type="molecule type" value="Genomic_DNA"/>
</dbReference>
<dbReference type="InterPro" id="IPR002048">
    <property type="entry name" value="EF_hand_dom"/>
</dbReference>
<dbReference type="InterPro" id="IPR011992">
    <property type="entry name" value="EF-hand-dom_pair"/>
</dbReference>
<dbReference type="PROSITE" id="PS00018">
    <property type="entry name" value="EF_HAND_1"/>
    <property type="match status" value="1"/>
</dbReference>
<dbReference type="AlphaFoldDB" id="A0AAV0WLA2"/>
<reference evidence="3 4" key="1">
    <citation type="submission" date="2023-01" db="EMBL/GenBank/DDBJ databases">
        <authorList>
            <person name="Whitehead M."/>
        </authorList>
    </citation>
    <scope>NUCLEOTIDE SEQUENCE [LARGE SCALE GENOMIC DNA]</scope>
</reference>
<gene>
    <name evidence="3" type="ORF">MEUPH1_LOCUS12380</name>
</gene>